<reference evidence="1" key="1">
    <citation type="submission" date="2023-06" db="EMBL/GenBank/DDBJ databases">
        <title>Robiginitalea aurantiacus sp. nov. and Algoriphagus sediminis sp. nov., isolated from coastal sediment.</title>
        <authorList>
            <person name="Zhou Z.Y."/>
            <person name="An J."/>
            <person name="Jia Y.W."/>
            <person name="Du Z.J."/>
        </authorList>
    </citation>
    <scope>NUCLEOTIDE SEQUENCE</scope>
    <source>
        <strain evidence="1">M39</strain>
    </source>
</reference>
<protein>
    <submittedName>
        <fullName evidence="1">Uncharacterized protein</fullName>
    </submittedName>
</protein>
<evidence type="ECO:0000313" key="1">
    <source>
        <dbReference type="EMBL" id="MDM9630710.1"/>
    </source>
</evidence>
<organism evidence="1 2">
    <name type="scientific">Robiginitalea aurantiaca</name>
    <dbReference type="NCBI Taxonomy" id="3056915"/>
    <lineage>
        <taxon>Bacteria</taxon>
        <taxon>Pseudomonadati</taxon>
        <taxon>Bacteroidota</taxon>
        <taxon>Flavobacteriia</taxon>
        <taxon>Flavobacteriales</taxon>
        <taxon>Flavobacteriaceae</taxon>
        <taxon>Robiginitalea</taxon>
    </lineage>
</organism>
<sequence length="95" mass="11167">MNTKGASPLESEGNRDRLLAMERDLQFLYFLVKAPVYQKQRPNLYERLMEYADQAGELEEELRRLDSGSKGELEVFEKKCNLWKSGLYEFLESIL</sequence>
<dbReference type="Proteomes" id="UP001174839">
    <property type="component" value="Unassembled WGS sequence"/>
</dbReference>
<keyword evidence="2" id="KW-1185">Reference proteome</keyword>
<gene>
    <name evidence="1" type="ORF">QU605_04465</name>
</gene>
<dbReference type="EMBL" id="JAUDUY010000002">
    <property type="protein sequence ID" value="MDM9630710.1"/>
    <property type="molecule type" value="Genomic_DNA"/>
</dbReference>
<evidence type="ECO:0000313" key="2">
    <source>
        <dbReference type="Proteomes" id="UP001174839"/>
    </source>
</evidence>
<dbReference type="RefSeq" id="WP_289724079.1">
    <property type="nucleotide sequence ID" value="NZ_JAUDUY010000002.1"/>
</dbReference>
<comment type="caution">
    <text evidence="1">The sequence shown here is derived from an EMBL/GenBank/DDBJ whole genome shotgun (WGS) entry which is preliminary data.</text>
</comment>
<accession>A0ABT7WCR7</accession>
<proteinExistence type="predicted"/>
<name>A0ABT7WCR7_9FLAO</name>